<dbReference type="EMBL" id="CM010628">
    <property type="protein sequence ID" value="RID77814.1"/>
    <property type="molecule type" value="Genomic_DNA"/>
</dbReference>
<organism evidence="1 2">
    <name type="scientific">Brassica campestris</name>
    <name type="common">Field mustard</name>
    <dbReference type="NCBI Taxonomy" id="3711"/>
    <lineage>
        <taxon>Eukaryota</taxon>
        <taxon>Viridiplantae</taxon>
        <taxon>Streptophyta</taxon>
        <taxon>Embryophyta</taxon>
        <taxon>Tracheophyta</taxon>
        <taxon>Spermatophyta</taxon>
        <taxon>Magnoliopsida</taxon>
        <taxon>eudicotyledons</taxon>
        <taxon>Gunneridae</taxon>
        <taxon>Pentapetalae</taxon>
        <taxon>rosids</taxon>
        <taxon>malvids</taxon>
        <taxon>Brassicales</taxon>
        <taxon>Brassicaceae</taxon>
        <taxon>Brassiceae</taxon>
        <taxon>Brassica</taxon>
    </lineage>
</organism>
<evidence type="ECO:0000313" key="1">
    <source>
        <dbReference type="EMBL" id="RID77814.1"/>
    </source>
</evidence>
<name>A0A398AM44_BRACM</name>
<gene>
    <name evidence="1" type="ORF">BRARA_A00694</name>
</gene>
<sequence length="113" mass="13684">MEYGEFMFTTSLLYLRKQISFQEFLITNLTPMSCLPSNDVLNEITLERGRERERERLKLRFARRLLSDETNKEQKTKMREIHKRRNQTMEGTEHYCNNGGVSRRAFFVREEEK</sequence>
<accession>A0A398AM44</accession>
<reference evidence="1 2" key="1">
    <citation type="submission" date="2018-06" db="EMBL/GenBank/DDBJ databases">
        <title>WGS assembly of Brassica rapa FPsc.</title>
        <authorList>
            <person name="Bowman J."/>
            <person name="Kohchi T."/>
            <person name="Yamato K."/>
            <person name="Jenkins J."/>
            <person name="Shu S."/>
            <person name="Ishizaki K."/>
            <person name="Yamaoka S."/>
            <person name="Nishihama R."/>
            <person name="Nakamura Y."/>
            <person name="Berger F."/>
            <person name="Adam C."/>
            <person name="Aki S."/>
            <person name="Althoff F."/>
            <person name="Araki T."/>
            <person name="Arteaga-Vazquez M."/>
            <person name="Balasubrmanian S."/>
            <person name="Bauer D."/>
            <person name="Boehm C."/>
            <person name="Briginshaw L."/>
            <person name="Caballero-Perez J."/>
            <person name="Catarino B."/>
            <person name="Chen F."/>
            <person name="Chiyoda S."/>
            <person name="Chovatia M."/>
            <person name="Davies K."/>
            <person name="Delmans M."/>
            <person name="Demura T."/>
            <person name="Dierschke T."/>
            <person name="Dolan L."/>
            <person name="Dorantes-Acosta A."/>
            <person name="Eklund D."/>
            <person name="Florent S."/>
            <person name="Flores-Sandoval E."/>
            <person name="Fujiyama A."/>
            <person name="Fukuzawa H."/>
            <person name="Galik B."/>
            <person name="Grimanelli D."/>
            <person name="Grimwood J."/>
            <person name="Grossniklaus U."/>
            <person name="Hamada T."/>
            <person name="Haseloff J."/>
            <person name="Hetherington A."/>
            <person name="Higo A."/>
            <person name="Hirakawa Y."/>
            <person name="Hundley H."/>
            <person name="Ikeda Y."/>
            <person name="Inoue K."/>
            <person name="Inoue S."/>
            <person name="Ishida S."/>
            <person name="Jia Q."/>
            <person name="Kakita M."/>
            <person name="Kanazawa T."/>
            <person name="Kawai Y."/>
            <person name="Kawashima T."/>
            <person name="Kennedy M."/>
            <person name="Kinose K."/>
            <person name="Kinoshita T."/>
            <person name="Kohara Y."/>
            <person name="Koide E."/>
            <person name="Komatsu K."/>
            <person name="Kopischke S."/>
            <person name="Kubo M."/>
            <person name="Kyozuka J."/>
            <person name="Lagercrantz U."/>
            <person name="Lin S."/>
            <person name="Lindquist E."/>
            <person name="Lipzen A."/>
            <person name="Lu C."/>
            <person name="Luna E."/>
            <person name="Martienssen R."/>
            <person name="Minamino N."/>
            <person name="Mizutani M."/>
            <person name="Mizutani M."/>
            <person name="Mochizuki N."/>
            <person name="Monte I."/>
            <person name="Mosher R."/>
            <person name="Nagasaki H."/>
            <person name="Nakagami H."/>
            <person name="Naramoto S."/>
            <person name="Nishitani K."/>
            <person name="Ohtani M."/>
            <person name="Okamoto T."/>
            <person name="Okumura M."/>
            <person name="Phillips J."/>
            <person name="Pollak B."/>
            <person name="Reinders A."/>
            <person name="Roevekamp M."/>
            <person name="Sano R."/>
            <person name="Sawa S."/>
            <person name="Schmid M."/>
            <person name="Shirakawa M."/>
            <person name="Solano R."/>
            <person name="Spunde A."/>
            <person name="Suetsugu N."/>
            <person name="Sugano S."/>
            <person name="Sugiyama A."/>
            <person name="Sun R."/>
            <person name="Suzuki Y."/>
            <person name="Takenaka M."/>
            <person name="Takezawa D."/>
            <person name="Tomogane H."/>
            <person name="Tsuzuki M."/>
            <person name="Ueda T."/>
            <person name="Umeda M."/>
            <person name="Ward J."/>
            <person name="Watanabe Y."/>
            <person name="Yazaki K."/>
            <person name="Yokoyama R."/>
            <person name="Yoshitake Y."/>
            <person name="Yotsui I."/>
            <person name="Zachgo S."/>
            <person name="Schmutz J."/>
        </authorList>
    </citation>
    <scope>NUCLEOTIDE SEQUENCE [LARGE SCALE GENOMIC DNA]</scope>
    <source>
        <strain evidence="2">cv. B-3</strain>
    </source>
</reference>
<proteinExistence type="predicted"/>
<evidence type="ECO:0000313" key="2">
    <source>
        <dbReference type="Proteomes" id="UP000264353"/>
    </source>
</evidence>
<dbReference type="Proteomes" id="UP000264353">
    <property type="component" value="Chromosome A1"/>
</dbReference>
<dbReference type="AlphaFoldDB" id="A0A398AM44"/>
<protein>
    <submittedName>
        <fullName evidence="1">Uncharacterized protein</fullName>
    </submittedName>
</protein>